<evidence type="ECO:0000256" key="3">
    <source>
        <dbReference type="ARBA" id="ARBA00022989"/>
    </source>
</evidence>
<feature type="transmembrane region" description="Helical" evidence="6">
    <location>
        <begin position="163"/>
        <end position="182"/>
    </location>
</feature>
<comment type="caution">
    <text evidence="8">The sequence shown here is derived from an EMBL/GenBank/DDBJ whole genome shotgun (WGS) entry which is preliminary data.</text>
</comment>
<feature type="region of interest" description="Disordered" evidence="5">
    <location>
        <begin position="1"/>
        <end position="66"/>
    </location>
</feature>
<feature type="transmembrane region" description="Helical" evidence="6">
    <location>
        <begin position="188"/>
        <end position="211"/>
    </location>
</feature>
<dbReference type="Proteomes" id="UP000660262">
    <property type="component" value="Unassembled WGS sequence"/>
</dbReference>
<organism evidence="8 9">
    <name type="scientific">Pycnococcus provasolii</name>
    <dbReference type="NCBI Taxonomy" id="41880"/>
    <lineage>
        <taxon>Eukaryota</taxon>
        <taxon>Viridiplantae</taxon>
        <taxon>Chlorophyta</taxon>
        <taxon>Pseudoscourfieldiophyceae</taxon>
        <taxon>Pseudoscourfieldiales</taxon>
        <taxon>Pycnococcaceae</taxon>
        <taxon>Pycnococcus</taxon>
    </lineage>
</organism>
<feature type="compositionally biased region" description="Basic residues" evidence="5">
    <location>
        <begin position="1"/>
        <end position="10"/>
    </location>
</feature>
<dbReference type="PANTHER" id="PTHR11132">
    <property type="entry name" value="SOLUTE CARRIER FAMILY 35"/>
    <property type="match status" value="1"/>
</dbReference>
<feature type="compositionally biased region" description="Gly residues" evidence="5">
    <location>
        <begin position="38"/>
        <end position="50"/>
    </location>
</feature>
<feature type="domain" description="Sugar phosphate transporter" evidence="7">
    <location>
        <begin position="107"/>
        <end position="388"/>
    </location>
</feature>
<evidence type="ECO:0000256" key="4">
    <source>
        <dbReference type="ARBA" id="ARBA00023136"/>
    </source>
</evidence>
<gene>
    <name evidence="8" type="ORF">PPROV_000485500</name>
</gene>
<dbReference type="AlphaFoldDB" id="A0A830HGZ9"/>
<evidence type="ECO:0000259" key="7">
    <source>
        <dbReference type="Pfam" id="PF03151"/>
    </source>
</evidence>
<dbReference type="Pfam" id="PF03151">
    <property type="entry name" value="TPT"/>
    <property type="match status" value="1"/>
</dbReference>
<evidence type="ECO:0000313" key="8">
    <source>
        <dbReference type="EMBL" id="GHP06108.1"/>
    </source>
</evidence>
<feature type="transmembrane region" description="Helical" evidence="6">
    <location>
        <begin position="130"/>
        <end position="151"/>
    </location>
</feature>
<feature type="transmembrane region" description="Helical" evidence="6">
    <location>
        <begin position="98"/>
        <end position="118"/>
    </location>
</feature>
<evidence type="ECO:0000256" key="6">
    <source>
        <dbReference type="SAM" id="Phobius"/>
    </source>
</evidence>
<evidence type="ECO:0000256" key="1">
    <source>
        <dbReference type="ARBA" id="ARBA00004141"/>
    </source>
</evidence>
<proteinExistence type="predicted"/>
<keyword evidence="9" id="KW-1185">Reference proteome</keyword>
<protein>
    <recommendedName>
        <fullName evidence="7">Sugar phosphate transporter domain-containing protein</fullName>
    </recommendedName>
</protein>
<comment type="subcellular location">
    <subcellularLocation>
        <location evidence="1">Membrane</location>
        <topology evidence="1">Multi-pass membrane protein</topology>
    </subcellularLocation>
</comment>
<keyword evidence="4 6" id="KW-0472">Membrane</keyword>
<keyword evidence="2 6" id="KW-0812">Transmembrane</keyword>
<dbReference type="InterPro" id="IPR050186">
    <property type="entry name" value="TPT_transporter"/>
</dbReference>
<dbReference type="EMBL" id="BNJQ01000012">
    <property type="protein sequence ID" value="GHP06108.1"/>
    <property type="molecule type" value="Genomic_DNA"/>
</dbReference>
<dbReference type="GO" id="GO:0016020">
    <property type="term" value="C:membrane"/>
    <property type="evidence" value="ECO:0007669"/>
    <property type="project" value="UniProtKB-SubCell"/>
</dbReference>
<feature type="transmembrane region" description="Helical" evidence="6">
    <location>
        <begin position="218"/>
        <end position="239"/>
    </location>
</feature>
<evidence type="ECO:0000256" key="5">
    <source>
        <dbReference type="SAM" id="MobiDB-lite"/>
    </source>
</evidence>
<feature type="transmembrane region" description="Helical" evidence="6">
    <location>
        <begin position="351"/>
        <end position="371"/>
    </location>
</feature>
<dbReference type="InterPro" id="IPR004853">
    <property type="entry name" value="Sugar_P_trans_dom"/>
</dbReference>
<feature type="transmembrane region" description="Helical" evidence="6">
    <location>
        <begin position="377"/>
        <end position="394"/>
    </location>
</feature>
<reference evidence="8" key="1">
    <citation type="submission" date="2020-10" db="EMBL/GenBank/DDBJ databases">
        <title>Unveiling of a novel bifunctional photoreceptor, Dualchrome1, isolated from a cosmopolitan green alga.</title>
        <authorList>
            <person name="Suzuki S."/>
            <person name="Kawachi M."/>
        </authorList>
    </citation>
    <scope>NUCLEOTIDE SEQUENCE</scope>
    <source>
        <strain evidence="8">NIES 2893</strain>
    </source>
</reference>
<name>A0A830HGZ9_9CHLO</name>
<evidence type="ECO:0000256" key="2">
    <source>
        <dbReference type="ARBA" id="ARBA00022692"/>
    </source>
</evidence>
<feature type="transmembrane region" description="Helical" evidence="6">
    <location>
        <begin position="284"/>
        <end position="301"/>
    </location>
</feature>
<keyword evidence="3 6" id="KW-1133">Transmembrane helix</keyword>
<dbReference type="OrthoDB" id="417037at2759"/>
<feature type="transmembrane region" description="Helical" evidence="6">
    <location>
        <begin position="321"/>
        <end position="344"/>
    </location>
</feature>
<accession>A0A830HGZ9</accession>
<feature type="transmembrane region" description="Helical" evidence="6">
    <location>
        <begin position="245"/>
        <end position="263"/>
    </location>
</feature>
<evidence type="ECO:0000313" key="9">
    <source>
        <dbReference type="Proteomes" id="UP000660262"/>
    </source>
</evidence>
<sequence length="408" mass="43739">MPSRSPRHINTHTSSHNHPDIHSISMNHPALGVDEPALGGGEPHGGGGGVTRNPESNGGDFSKSTSMYADSMRTMGGGGSGSQTAETQTEAEKRKKRYLVVVSAASYCLSSTTMVLVNKVLLSSYSFSCPVLLLLFQATVAVFAVVTLNALGVIRTDPISATIIRLWVPAILLFVLQLWSSFGSLKSLGVAMVTVLKNLTNLLTICGEYVVFGRMYGIGVWSCLALMTISAISGAYTDLSFTRSGYMWQIGNCLFTASYSIYLRLVMDRVQFFTGKKLSESTMVLLNNGMSIPCLLLLAHMCGETTKIYEPLQHATITDLGFQAAAIVSSFTGLALSYSSIWFLSNSTPTTYSIVGSLNKIPIALLGIIIFSAPTTWANMISISIGLFAGIVFVKAKASESQRKQDGS</sequence>